<dbReference type="AlphaFoldDB" id="A0A2X3IN53"/>
<accession>A0A2X3IN53</accession>
<proteinExistence type="predicted"/>
<organism evidence="1 2">
    <name type="scientific">Cedecea neteri</name>
    <dbReference type="NCBI Taxonomy" id="158822"/>
    <lineage>
        <taxon>Bacteria</taxon>
        <taxon>Pseudomonadati</taxon>
        <taxon>Pseudomonadota</taxon>
        <taxon>Gammaproteobacteria</taxon>
        <taxon>Enterobacterales</taxon>
        <taxon>Enterobacteriaceae</taxon>
        <taxon>Cedecea</taxon>
    </lineage>
</organism>
<sequence length="95" mass="10825">MQGHVVGVIRPGRQWPFASVIKLAVNVVFNQRHVMSLQQLHQLRFFSPVGASPPADSGCWSLTAGFNRVFRQSLRQRVEIDPAYRVCCNRQCFKP</sequence>
<name>A0A2X3IN53_9ENTR</name>
<dbReference type="Proteomes" id="UP000251197">
    <property type="component" value="Unassembled WGS sequence"/>
</dbReference>
<evidence type="ECO:0000313" key="2">
    <source>
        <dbReference type="Proteomes" id="UP000251197"/>
    </source>
</evidence>
<protein>
    <submittedName>
        <fullName evidence="1">Uncharacterized protein</fullName>
    </submittedName>
</protein>
<evidence type="ECO:0000313" key="1">
    <source>
        <dbReference type="EMBL" id="SQC93668.1"/>
    </source>
</evidence>
<reference evidence="1 2" key="1">
    <citation type="submission" date="2018-06" db="EMBL/GenBank/DDBJ databases">
        <authorList>
            <consortium name="Pathogen Informatics"/>
            <person name="Doyle S."/>
        </authorList>
    </citation>
    <scope>NUCLEOTIDE SEQUENCE [LARGE SCALE GENOMIC DNA]</scope>
    <source>
        <strain evidence="1 2">NCTC12120</strain>
    </source>
</reference>
<gene>
    <name evidence="1" type="ORF">NCTC12120_06782</name>
</gene>
<dbReference type="EMBL" id="UAVU01000011">
    <property type="protein sequence ID" value="SQC93668.1"/>
    <property type="molecule type" value="Genomic_DNA"/>
</dbReference>